<reference evidence="2 3" key="1">
    <citation type="submission" date="2023-11" db="EMBL/GenBank/DDBJ databases">
        <title>A Novel Polar Bacteriovorax (B. antarcticus) Isolated from the Biocrust in Antarctica.</title>
        <authorList>
            <person name="Mun W."/>
            <person name="Choi S.Y."/>
            <person name="Mitchell R.J."/>
        </authorList>
    </citation>
    <scope>NUCLEOTIDE SEQUENCE [LARGE SCALE GENOMIC DNA]</scope>
    <source>
        <strain evidence="2 3">PP10</strain>
    </source>
</reference>
<keyword evidence="1" id="KW-1133">Transmembrane helix</keyword>
<evidence type="ECO:0000313" key="2">
    <source>
        <dbReference type="EMBL" id="MEA9357157.1"/>
    </source>
</evidence>
<evidence type="ECO:0000313" key="3">
    <source>
        <dbReference type="Proteomes" id="UP001302274"/>
    </source>
</evidence>
<keyword evidence="1" id="KW-0812">Transmembrane</keyword>
<keyword evidence="3" id="KW-1185">Reference proteome</keyword>
<dbReference type="EMBL" id="JAYGJQ010000002">
    <property type="protein sequence ID" value="MEA9357157.1"/>
    <property type="molecule type" value="Genomic_DNA"/>
</dbReference>
<feature type="transmembrane region" description="Helical" evidence="1">
    <location>
        <begin position="55"/>
        <end position="78"/>
    </location>
</feature>
<feature type="transmembrane region" description="Helical" evidence="1">
    <location>
        <begin position="9"/>
        <end position="27"/>
    </location>
</feature>
<proteinExistence type="predicted"/>
<evidence type="ECO:0000256" key="1">
    <source>
        <dbReference type="SAM" id="Phobius"/>
    </source>
</evidence>
<comment type="caution">
    <text evidence="2">The sequence shown here is derived from an EMBL/GenBank/DDBJ whole genome shotgun (WGS) entry which is preliminary data.</text>
</comment>
<protein>
    <submittedName>
        <fullName evidence="2">Uncharacterized protein</fullName>
    </submittedName>
</protein>
<keyword evidence="1" id="KW-0472">Membrane</keyword>
<name>A0ABU5VVT9_9BACT</name>
<dbReference type="RefSeq" id="WP_323577051.1">
    <property type="nucleotide sequence ID" value="NZ_JAYGJQ010000002.1"/>
</dbReference>
<sequence length="141" mass="16114">MNRSQQKKLAMACCYLTDLTLIAWLYFRATNYGRYTHNLEGKVDSPDFQIQLYKVLLQSLTFALLLFLAAQTVVYIMAWKKKRAAYLYLKFFAVFGFVVAFVIAVLSSAYALLPMLIYIGGYYVFSKLLKESSAIVQSSPL</sequence>
<gene>
    <name evidence="2" type="ORF">SHI21_13110</name>
</gene>
<organism evidence="2 3">
    <name type="scientific">Bacteriovorax antarcticus</name>
    <dbReference type="NCBI Taxonomy" id="3088717"/>
    <lineage>
        <taxon>Bacteria</taxon>
        <taxon>Pseudomonadati</taxon>
        <taxon>Bdellovibrionota</taxon>
        <taxon>Bacteriovoracia</taxon>
        <taxon>Bacteriovoracales</taxon>
        <taxon>Bacteriovoracaceae</taxon>
        <taxon>Bacteriovorax</taxon>
    </lineage>
</organism>
<feature type="transmembrane region" description="Helical" evidence="1">
    <location>
        <begin position="85"/>
        <end position="103"/>
    </location>
</feature>
<accession>A0ABU5VVT9</accession>
<dbReference type="Proteomes" id="UP001302274">
    <property type="component" value="Unassembled WGS sequence"/>
</dbReference>